<dbReference type="Gene3D" id="1.20.5.100">
    <property type="entry name" value="Cytochrome c1, transmembrane anchor, C-terminal"/>
    <property type="match status" value="1"/>
</dbReference>
<dbReference type="NCBIfam" id="TIGR03026">
    <property type="entry name" value="NDP-sugDHase"/>
    <property type="match status" value="1"/>
</dbReference>
<dbReference type="InterPro" id="IPR014026">
    <property type="entry name" value="UDP-Glc/GDP-Man_DH_dimer"/>
</dbReference>
<dbReference type="Pfam" id="PF00984">
    <property type="entry name" value="UDPG_MGDP_dh"/>
    <property type="match status" value="1"/>
</dbReference>
<accession>A0A940SAN7</accession>
<dbReference type="Proteomes" id="UP000677537">
    <property type="component" value="Unassembled WGS sequence"/>
</dbReference>
<dbReference type="RefSeq" id="WP_209377378.1">
    <property type="nucleotide sequence ID" value="NZ_JAGIZA010000059.1"/>
</dbReference>
<keyword evidence="5 8" id="KW-0560">Oxidoreductase</keyword>
<feature type="binding site" evidence="11">
    <location>
        <position position="30"/>
    </location>
    <ligand>
        <name>NAD(+)</name>
        <dbReference type="ChEBI" id="CHEBI:57540"/>
    </ligand>
</feature>
<feature type="binding site" evidence="10">
    <location>
        <position position="207"/>
    </location>
    <ligand>
        <name>substrate</name>
    </ligand>
</feature>
<comment type="catalytic activity">
    <reaction evidence="7 8">
        <text>UDP-alpha-D-glucose + 2 NAD(+) + H2O = UDP-alpha-D-glucuronate + 2 NADH + 3 H(+)</text>
        <dbReference type="Rhea" id="RHEA:23596"/>
        <dbReference type="ChEBI" id="CHEBI:15377"/>
        <dbReference type="ChEBI" id="CHEBI:15378"/>
        <dbReference type="ChEBI" id="CHEBI:57540"/>
        <dbReference type="ChEBI" id="CHEBI:57945"/>
        <dbReference type="ChEBI" id="CHEBI:58052"/>
        <dbReference type="ChEBI" id="CHEBI:58885"/>
        <dbReference type="EC" id="1.1.1.22"/>
    </reaction>
</comment>
<evidence type="ECO:0000256" key="2">
    <source>
        <dbReference type="ARBA" id="ARBA00006601"/>
    </source>
</evidence>
<dbReference type="PANTHER" id="PTHR43750:SF3">
    <property type="entry name" value="UDP-GLUCOSE 6-DEHYDROGENASE TUAD"/>
    <property type="match status" value="1"/>
</dbReference>
<dbReference type="SMART" id="SM00984">
    <property type="entry name" value="UDPG_MGDP_dh_C"/>
    <property type="match status" value="1"/>
</dbReference>
<dbReference type="EC" id="1.1.1.22" evidence="3 8"/>
<feature type="binding site" evidence="11">
    <location>
        <position position="155"/>
    </location>
    <ligand>
        <name>NAD(+)</name>
        <dbReference type="ChEBI" id="CHEBI:57540"/>
    </ligand>
</feature>
<feature type="active site" description="Nucleophile" evidence="9">
    <location>
        <position position="263"/>
    </location>
</feature>
<dbReference type="AlphaFoldDB" id="A0A940SAN7"/>
<feature type="binding site" evidence="11">
    <location>
        <position position="122"/>
    </location>
    <ligand>
        <name>NAD(+)</name>
        <dbReference type="ChEBI" id="CHEBI:57540"/>
    </ligand>
</feature>
<protein>
    <recommendedName>
        <fullName evidence="4 8">UDP-glucose 6-dehydrogenase</fullName>
        <ecNumber evidence="3 8">1.1.1.22</ecNumber>
    </recommendedName>
</protein>
<dbReference type="InterPro" id="IPR036220">
    <property type="entry name" value="UDP-Glc/GDP-Man_DH_C_sf"/>
</dbReference>
<organism evidence="13 14">
    <name type="scientific">Roseomonas indoligenes</name>
    <dbReference type="NCBI Taxonomy" id="2820811"/>
    <lineage>
        <taxon>Bacteria</taxon>
        <taxon>Pseudomonadati</taxon>
        <taxon>Pseudomonadota</taxon>
        <taxon>Alphaproteobacteria</taxon>
        <taxon>Acetobacterales</taxon>
        <taxon>Roseomonadaceae</taxon>
        <taxon>Roseomonas</taxon>
    </lineage>
</organism>
<comment type="caution">
    <text evidence="13">The sequence shown here is derived from an EMBL/GenBank/DDBJ whole genome shotgun (WGS) entry which is preliminary data.</text>
</comment>
<comment type="similarity">
    <text evidence="2 8">Belongs to the UDP-glucose/GDP-mannose dehydrogenase family.</text>
</comment>
<evidence type="ECO:0000313" key="14">
    <source>
        <dbReference type="Proteomes" id="UP000677537"/>
    </source>
</evidence>
<feature type="binding site" evidence="11">
    <location>
        <position position="86"/>
    </location>
    <ligand>
        <name>NAD(+)</name>
        <dbReference type="ChEBI" id="CHEBI:57540"/>
    </ligand>
</feature>
<reference evidence="13" key="1">
    <citation type="submission" date="2021-03" db="EMBL/GenBank/DDBJ databases">
        <authorList>
            <person name="So Y."/>
        </authorList>
    </citation>
    <scope>NUCLEOTIDE SEQUENCE</scope>
    <source>
        <strain evidence="13">SG15</strain>
    </source>
</reference>
<evidence type="ECO:0000256" key="1">
    <source>
        <dbReference type="ARBA" id="ARBA00004701"/>
    </source>
</evidence>
<evidence type="ECO:0000256" key="11">
    <source>
        <dbReference type="PIRSR" id="PIRSR500134-3"/>
    </source>
</evidence>
<sequence>MRVAMIGAGYVGLVSGACFAEFGVDVCVVDTEVSKVEALREGRIPIYEPGLDKLVEENARDGRLTFTTRLEEAMEGADAVFLAVGTPSRRGDGHADLTYVFAAAEQVARAAKGPLVLVTKSTVPVGTGRKIMELLDKVRPGHEIAVASNPEFLREGSAIADFMRPDRVVIGAEGDRAFQVLRRLYRPLYLIETPIVQTGLETAELIKYAANAFLAVKITFINQMADLCERAGANVHDVARGMGLDGRIGRKFLHAGPGYGGSCFPKDTLALARTAQELGAPVTIVEQTIAANDARKEQMADRVITALGGSVAGKTVAVFGLTFKPETDDMRDAPSLVVVPRLAAAGATIRAYDPQPAHAKQLLPASTGFAESALDAAEGADALVLLTEWNEFRALSPKRLRTAMKGNVVLDLRNAWDPEAFRECGFQYSSIGRQ</sequence>
<dbReference type="PIRSF" id="PIRSF500134">
    <property type="entry name" value="UDPglc_DH_bac"/>
    <property type="match status" value="1"/>
</dbReference>
<evidence type="ECO:0000313" key="13">
    <source>
        <dbReference type="EMBL" id="MBP0496573.1"/>
    </source>
</evidence>
<feature type="binding site" evidence="11">
    <location>
        <position position="266"/>
    </location>
    <ligand>
        <name>NAD(+)</name>
        <dbReference type="ChEBI" id="CHEBI:57540"/>
    </ligand>
</feature>
<keyword evidence="6 8" id="KW-0520">NAD</keyword>
<dbReference type="InterPro" id="IPR028357">
    <property type="entry name" value="UDPglc_DH_bac"/>
</dbReference>
<evidence type="ECO:0000256" key="7">
    <source>
        <dbReference type="ARBA" id="ARBA00047473"/>
    </source>
</evidence>
<gene>
    <name evidence="13" type="ORF">J5Y10_27620</name>
</gene>
<dbReference type="SUPFAM" id="SSF48179">
    <property type="entry name" value="6-phosphogluconate dehydrogenase C-terminal domain-like"/>
    <property type="match status" value="1"/>
</dbReference>
<evidence type="ECO:0000256" key="3">
    <source>
        <dbReference type="ARBA" id="ARBA00012954"/>
    </source>
</evidence>
<keyword evidence="14" id="KW-1185">Reference proteome</keyword>
<comment type="pathway">
    <text evidence="1">Nucleotide-sugar biosynthesis; UDP-alpha-D-glucuronate biosynthesis; UDP-alpha-D-glucuronate from UDP-alpha-D-glucose: step 1/1.</text>
</comment>
<feature type="binding site" evidence="11">
    <location>
        <position position="331"/>
    </location>
    <ligand>
        <name>NAD(+)</name>
        <dbReference type="ChEBI" id="CHEBI:57540"/>
    </ligand>
</feature>
<dbReference type="Gene3D" id="3.40.50.720">
    <property type="entry name" value="NAD(P)-binding Rossmann-like Domain"/>
    <property type="match status" value="2"/>
</dbReference>
<dbReference type="PROSITE" id="PS51257">
    <property type="entry name" value="PROKAR_LIPOPROTEIN"/>
    <property type="match status" value="1"/>
</dbReference>
<evidence type="ECO:0000256" key="10">
    <source>
        <dbReference type="PIRSR" id="PIRSR500134-2"/>
    </source>
</evidence>
<evidence type="ECO:0000256" key="8">
    <source>
        <dbReference type="PIRNR" id="PIRNR000124"/>
    </source>
</evidence>
<dbReference type="Pfam" id="PF03720">
    <property type="entry name" value="UDPG_MGDP_dh_C"/>
    <property type="match status" value="1"/>
</dbReference>
<feature type="domain" description="UDP-glucose/GDP-mannose dehydrogenase C-terminal" evidence="12">
    <location>
        <begin position="317"/>
        <end position="418"/>
    </location>
</feature>
<proteinExistence type="inferred from homology"/>
<feature type="binding site" evidence="10">
    <location>
        <begin position="252"/>
        <end position="256"/>
    </location>
    <ligand>
        <name>substrate</name>
    </ligand>
</feature>
<feature type="binding site" evidence="10">
    <location>
        <begin position="152"/>
        <end position="155"/>
    </location>
    <ligand>
        <name>substrate</name>
    </ligand>
</feature>
<dbReference type="PIRSF" id="PIRSF000124">
    <property type="entry name" value="UDPglc_GDPman_dh"/>
    <property type="match status" value="1"/>
</dbReference>
<dbReference type="GO" id="GO:0051287">
    <property type="term" value="F:NAD binding"/>
    <property type="evidence" value="ECO:0007669"/>
    <property type="project" value="InterPro"/>
</dbReference>
<feature type="binding site" evidence="10">
    <location>
        <position position="260"/>
    </location>
    <ligand>
        <name>substrate</name>
    </ligand>
</feature>
<dbReference type="SUPFAM" id="SSF51735">
    <property type="entry name" value="NAD(P)-binding Rossmann-fold domains"/>
    <property type="match status" value="1"/>
</dbReference>
<dbReference type="InterPro" id="IPR017476">
    <property type="entry name" value="UDP-Glc/GDP-Man"/>
</dbReference>
<evidence type="ECO:0000256" key="9">
    <source>
        <dbReference type="PIRSR" id="PIRSR500134-1"/>
    </source>
</evidence>
<feature type="binding site" evidence="11">
    <location>
        <position position="35"/>
    </location>
    <ligand>
        <name>NAD(+)</name>
        <dbReference type="ChEBI" id="CHEBI:57540"/>
    </ligand>
</feature>
<dbReference type="PANTHER" id="PTHR43750">
    <property type="entry name" value="UDP-GLUCOSE 6-DEHYDROGENASE TUAD"/>
    <property type="match status" value="1"/>
</dbReference>
<name>A0A940SAN7_9PROT</name>
<evidence type="ECO:0000256" key="6">
    <source>
        <dbReference type="ARBA" id="ARBA00023027"/>
    </source>
</evidence>
<dbReference type="InterPro" id="IPR014027">
    <property type="entry name" value="UDP-Glc/GDP-Man_DH_C"/>
</dbReference>
<dbReference type="InterPro" id="IPR036291">
    <property type="entry name" value="NAD(P)-bd_dom_sf"/>
</dbReference>
<evidence type="ECO:0000256" key="5">
    <source>
        <dbReference type="ARBA" id="ARBA00023002"/>
    </source>
</evidence>
<dbReference type="EMBL" id="JAGIZA010000059">
    <property type="protein sequence ID" value="MBP0496573.1"/>
    <property type="molecule type" value="Genomic_DNA"/>
</dbReference>
<dbReference type="InterPro" id="IPR001732">
    <property type="entry name" value="UDP-Glc/GDP-Man_DH_N"/>
</dbReference>
<evidence type="ECO:0000256" key="4">
    <source>
        <dbReference type="ARBA" id="ARBA00015132"/>
    </source>
</evidence>
<dbReference type="SUPFAM" id="SSF52413">
    <property type="entry name" value="UDP-glucose/GDP-mannose dehydrogenase C-terminal domain"/>
    <property type="match status" value="1"/>
</dbReference>
<dbReference type="InterPro" id="IPR008927">
    <property type="entry name" value="6-PGluconate_DH-like_C_sf"/>
</dbReference>
<feature type="binding site" evidence="10">
    <location>
        <position position="324"/>
    </location>
    <ligand>
        <name>substrate</name>
    </ligand>
</feature>
<dbReference type="GO" id="GO:0003979">
    <property type="term" value="F:UDP-glucose 6-dehydrogenase activity"/>
    <property type="evidence" value="ECO:0007669"/>
    <property type="project" value="UniProtKB-EC"/>
</dbReference>
<dbReference type="GO" id="GO:0000271">
    <property type="term" value="P:polysaccharide biosynthetic process"/>
    <property type="evidence" value="ECO:0007669"/>
    <property type="project" value="InterPro"/>
</dbReference>
<evidence type="ECO:0000259" key="12">
    <source>
        <dbReference type="SMART" id="SM00984"/>
    </source>
</evidence>
<dbReference type="Pfam" id="PF03721">
    <property type="entry name" value="UDPG_MGDP_dh_N"/>
    <property type="match status" value="1"/>
</dbReference>